<dbReference type="SUPFAM" id="SSF48452">
    <property type="entry name" value="TPR-like"/>
    <property type="match status" value="1"/>
</dbReference>
<dbReference type="PANTHER" id="PTHR47371">
    <property type="entry name" value="LIPOTEICHOIC ACID SYNTHASE"/>
    <property type="match status" value="1"/>
</dbReference>
<sequence length="807" mass="91682">MEKIISKFNLKYPIQVSFTLSFLLILNDTLTILLSGSNVSDSSNIFFNILQTIIIDLAIGGIFILALAVPFILIKKISRLFSEIFLLTIGLIILLANLGLNKYFDTTHLSLGSDLFGYSLSDIIMVINTSTDFSIIGLLPFIVFPIVFVLLNHYMVFININRKAIVYSSFLSLVFLFIGKGLDAKIDTNLSYFLSDSLNYKLDNSQLASQTWDEEKAQYPLLHEINFEDDVLGQHLNLNRKKPNIVMVVVEGLGSDFTGDGAEYPGFTPYLDSLTKVSLYWSNFMSNTGRSFGALPSILGSAPFGEKGFLDIDDTPNHLSLISALKQNGYVTNYYEGGNSSFDNKLKYLNNEGIDFVLDDANFGPGYKKFAEEAGGFSWGYPDAEIYRKTLSLMQPSERSRLDVVLTISNHEPFNFPNRNEYQAKVERIKNDSNFSDSKKSIIDQHINVFSSLLYTDASLKEFMESYKNKADYENTIFIITGDHRLIPVPQKDVICRYHVPLIIFSPMQKLAQEFKGVSSHMDITPSIMTMLKNGYQATLPEEVPWLGQSLNPSTIFANDREIPLMQYKGGFKDFVFNDLYLAGDSFFKIEDNLSLSSLKVEKGKTLLKERYNNHRKLNAYVTTKNKIFPGNTNTGNSTKINFTTVQQQVIDEKTKGLNLSPEQIYFIARELAFEKNYEDALTLISYIENKSPLHFDALTLRGRIYGWNGEYEKAQKQLLFVINRAPLYSDAYSAILDLYWWNDKPSLAARLTKKIEENFANDKAFMIQTRVSMARFNSDELKAGLSAEEELLLENEFLSIMEQRNE</sequence>
<dbReference type="OrthoDB" id="9777768at2"/>
<dbReference type="InterPro" id="IPR050448">
    <property type="entry name" value="OpgB/LTA_synthase_biosynth"/>
</dbReference>
<dbReference type="GO" id="GO:0005886">
    <property type="term" value="C:plasma membrane"/>
    <property type="evidence" value="ECO:0007669"/>
    <property type="project" value="UniProtKB-SubCell"/>
</dbReference>
<dbReference type="RefSeq" id="WP_111369943.1">
    <property type="nucleotide sequence ID" value="NZ_CP029480.1"/>
</dbReference>
<evidence type="ECO:0000256" key="4">
    <source>
        <dbReference type="ARBA" id="ARBA00022989"/>
    </source>
</evidence>
<feature type="transmembrane region" description="Helical" evidence="6">
    <location>
        <begin position="80"/>
        <end position="100"/>
    </location>
</feature>
<evidence type="ECO:0000256" key="3">
    <source>
        <dbReference type="ARBA" id="ARBA00022692"/>
    </source>
</evidence>
<dbReference type="KEGG" id="als:DJ013_01035"/>
<feature type="transmembrane region" description="Helical" evidence="6">
    <location>
        <begin position="133"/>
        <end position="152"/>
    </location>
</feature>
<name>A0A2Z4G6S1_9BACT</name>
<dbReference type="Gene3D" id="3.30.1120.80">
    <property type="match status" value="1"/>
</dbReference>
<evidence type="ECO:0000259" key="7">
    <source>
        <dbReference type="Pfam" id="PF00884"/>
    </source>
</evidence>
<keyword evidence="4 6" id="KW-1133">Transmembrane helix</keyword>
<dbReference type="Gene3D" id="1.25.40.10">
    <property type="entry name" value="Tetratricopeptide repeat domain"/>
    <property type="match status" value="1"/>
</dbReference>
<feature type="transmembrane region" description="Helical" evidence="6">
    <location>
        <begin position="12"/>
        <end position="33"/>
    </location>
</feature>
<keyword evidence="5 6" id="KW-0472">Membrane</keyword>
<evidence type="ECO:0000313" key="8">
    <source>
        <dbReference type="EMBL" id="AWV96841.1"/>
    </source>
</evidence>
<dbReference type="Pfam" id="PF00884">
    <property type="entry name" value="Sulfatase"/>
    <property type="match status" value="1"/>
</dbReference>
<dbReference type="InterPro" id="IPR011990">
    <property type="entry name" value="TPR-like_helical_dom_sf"/>
</dbReference>
<dbReference type="InterPro" id="IPR017850">
    <property type="entry name" value="Alkaline_phosphatase_core_sf"/>
</dbReference>
<evidence type="ECO:0000256" key="2">
    <source>
        <dbReference type="ARBA" id="ARBA00022475"/>
    </source>
</evidence>
<dbReference type="EMBL" id="CP029480">
    <property type="protein sequence ID" value="AWV96841.1"/>
    <property type="molecule type" value="Genomic_DNA"/>
</dbReference>
<organism evidence="8 9">
    <name type="scientific">Arcticibacterium luteifluviistationis</name>
    <dbReference type="NCBI Taxonomy" id="1784714"/>
    <lineage>
        <taxon>Bacteria</taxon>
        <taxon>Pseudomonadati</taxon>
        <taxon>Bacteroidota</taxon>
        <taxon>Cytophagia</taxon>
        <taxon>Cytophagales</taxon>
        <taxon>Leadbetterellaceae</taxon>
        <taxon>Arcticibacterium</taxon>
    </lineage>
</organism>
<evidence type="ECO:0000313" key="9">
    <source>
        <dbReference type="Proteomes" id="UP000249873"/>
    </source>
</evidence>
<feature type="transmembrane region" description="Helical" evidence="6">
    <location>
        <begin position="45"/>
        <end position="73"/>
    </location>
</feature>
<dbReference type="SUPFAM" id="SSF53649">
    <property type="entry name" value="Alkaline phosphatase-like"/>
    <property type="match status" value="1"/>
</dbReference>
<keyword evidence="2" id="KW-1003">Cell membrane</keyword>
<dbReference type="PANTHER" id="PTHR47371:SF3">
    <property type="entry name" value="PHOSPHOGLYCEROL TRANSFERASE I"/>
    <property type="match status" value="1"/>
</dbReference>
<evidence type="ECO:0000256" key="6">
    <source>
        <dbReference type="SAM" id="Phobius"/>
    </source>
</evidence>
<protein>
    <submittedName>
        <fullName evidence="8">Sulfatase</fullName>
    </submittedName>
</protein>
<keyword evidence="9" id="KW-1185">Reference proteome</keyword>
<dbReference type="CDD" id="cd16015">
    <property type="entry name" value="LTA_synthase"/>
    <property type="match status" value="1"/>
</dbReference>
<keyword evidence="3 6" id="KW-0812">Transmembrane</keyword>
<proteinExistence type="predicted"/>
<comment type="subcellular location">
    <subcellularLocation>
        <location evidence="1">Cell membrane</location>
        <topology evidence="1">Multi-pass membrane protein</topology>
    </subcellularLocation>
</comment>
<feature type="transmembrane region" description="Helical" evidence="6">
    <location>
        <begin position="164"/>
        <end position="182"/>
    </location>
</feature>
<feature type="domain" description="Sulfatase N-terminal" evidence="7">
    <location>
        <begin position="243"/>
        <end position="532"/>
    </location>
</feature>
<dbReference type="Proteomes" id="UP000249873">
    <property type="component" value="Chromosome"/>
</dbReference>
<reference evidence="8 9" key="1">
    <citation type="submission" date="2018-05" db="EMBL/GenBank/DDBJ databases">
        <title>Complete genome sequence of Arcticibacterium luteifluviistationis SM1504T, a cytophagaceae bacterium isolated from Arctic surface seawater.</title>
        <authorList>
            <person name="Li Y."/>
            <person name="Qin Q.-L."/>
        </authorList>
    </citation>
    <scope>NUCLEOTIDE SEQUENCE [LARGE SCALE GENOMIC DNA]</scope>
    <source>
        <strain evidence="8 9">SM1504</strain>
    </source>
</reference>
<evidence type="ECO:0000256" key="1">
    <source>
        <dbReference type="ARBA" id="ARBA00004651"/>
    </source>
</evidence>
<evidence type="ECO:0000256" key="5">
    <source>
        <dbReference type="ARBA" id="ARBA00023136"/>
    </source>
</evidence>
<accession>A0A2Z4G6S1</accession>
<gene>
    <name evidence="8" type="ORF">DJ013_01035</name>
</gene>
<dbReference type="InterPro" id="IPR000917">
    <property type="entry name" value="Sulfatase_N"/>
</dbReference>
<dbReference type="AlphaFoldDB" id="A0A2Z4G6S1"/>
<dbReference type="Gene3D" id="3.40.720.10">
    <property type="entry name" value="Alkaline Phosphatase, subunit A"/>
    <property type="match status" value="1"/>
</dbReference>